<proteinExistence type="predicted"/>
<dbReference type="SUPFAM" id="SSF53474">
    <property type="entry name" value="alpha/beta-Hydrolases"/>
    <property type="match status" value="1"/>
</dbReference>
<dbReference type="InterPro" id="IPR029058">
    <property type="entry name" value="AB_hydrolase_fold"/>
</dbReference>
<dbReference type="InterPro" id="IPR022742">
    <property type="entry name" value="Hydrolase_4"/>
</dbReference>
<reference evidence="2 3" key="1">
    <citation type="submission" date="2014-03" db="EMBL/GenBank/DDBJ databases">
        <title>Genomics of Bifidobacteria.</title>
        <authorList>
            <person name="Ventura M."/>
            <person name="Milani C."/>
            <person name="Lugli G.A."/>
        </authorList>
    </citation>
    <scope>NUCLEOTIDE SEQUENCE [LARGE SCALE GENOMIC DNA]</scope>
    <source>
        <strain evidence="2 3">JCM 13495</strain>
    </source>
</reference>
<evidence type="ECO:0000259" key="1">
    <source>
        <dbReference type="Pfam" id="PF12146"/>
    </source>
</evidence>
<dbReference type="eggNOG" id="COG2267">
    <property type="taxonomic scope" value="Bacteria"/>
</dbReference>
<evidence type="ECO:0000313" key="3">
    <source>
        <dbReference type="Proteomes" id="UP000029080"/>
    </source>
</evidence>
<dbReference type="EMBL" id="JGZU01000001">
    <property type="protein sequence ID" value="KFJ08407.1"/>
    <property type="molecule type" value="Genomic_DNA"/>
</dbReference>
<dbReference type="InterPro" id="IPR051044">
    <property type="entry name" value="MAG_DAG_Lipase"/>
</dbReference>
<dbReference type="EC" id="3.1.1.5" evidence="2"/>
<comment type="caution">
    <text evidence="2">The sequence shown here is derived from an EMBL/GenBank/DDBJ whole genome shotgun (WGS) entry which is preliminary data.</text>
</comment>
<dbReference type="GO" id="GO:0004622">
    <property type="term" value="F:phosphatidylcholine lysophospholipase activity"/>
    <property type="evidence" value="ECO:0007669"/>
    <property type="project" value="UniProtKB-EC"/>
</dbReference>
<keyword evidence="3" id="KW-1185">Reference proteome</keyword>
<gene>
    <name evidence="2" type="ORF">BITS_1712</name>
</gene>
<sequence>MAMNGQVEIPLLDEAEYDQIMMQTVLPALEQCKDEGWMEPAQAENLPVPPNEGSLHYVCYDFKRFEAGTSEKSPSSKGFKGAIVISHGFTEFAAKYSEMAWYFLQAGYSVCVFEHRGHGYSVRDVDDPSLVHIDDWHRYVEDLAKFASTVGRHMADGKPLYLFSHSMGGGIGAAVLEQHPTVFDKAVLSAPMIEPALGMPKWLAGFFGDIMSGLGFGERMVYAHESFTPEFDEALHVGASQPRVRWFHKLRTENERYQTNAATYEWARQSVKISQYVMSEQACQNITTPVLLCQAGHDIWVMNPAQDKFVQRVRSAGGNITKLQFPESLHEIFSMPNKTLQTYLKAVLSFYDEPIAE</sequence>
<feature type="domain" description="Serine aminopeptidase S33" evidence="1">
    <location>
        <begin position="80"/>
        <end position="333"/>
    </location>
</feature>
<protein>
    <submittedName>
        <fullName evidence="2">Lysophospholipase L2</fullName>
        <ecNumber evidence="2">3.1.1.5</ecNumber>
    </submittedName>
</protein>
<dbReference type="Pfam" id="PF12146">
    <property type="entry name" value="Hydrolase_4"/>
    <property type="match status" value="1"/>
</dbReference>
<name>A0A087EKV6_9BIFI</name>
<dbReference type="PANTHER" id="PTHR11614">
    <property type="entry name" value="PHOSPHOLIPASE-RELATED"/>
    <property type="match status" value="1"/>
</dbReference>
<dbReference type="AlphaFoldDB" id="A0A087EKV6"/>
<dbReference type="Gene3D" id="3.40.50.1820">
    <property type="entry name" value="alpha/beta hydrolase"/>
    <property type="match status" value="1"/>
</dbReference>
<keyword evidence="2" id="KW-0378">Hydrolase</keyword>
<evidence type="ECO:0000313" key="2">
    <source>
        <dbReference type="EMBL" id="KFJ08407.1"/>
    </source>
</evidence>
<organism evidence="2 3">
    <name type="scientific">Bifidobacterium tsurumiense</name>
    <dbReference type="NCBI Taxonomy" id="356829"/>
    <lineage>
        <taxon>Bacteria</taxon>
        <taxon>Bacillati</taxon>
        <taxon>Actinomycetota</taxon>
        <taxon>Actinomycetes</taxon>
        <taxon>Bifidobacteriales</taxon>
        <taxon>Bifidobacteriaceae</taxon>
        <taxon>Bifidobacterium</taxon>
    </lineage>
</organism>
<dbReference type="Proteomes" id="UP000029080">
    <property type="component" value="Unassembled WGS sequence"/>
</dbReference>
<accession>A0A087EKV6</accession>
<dbReference type="RefSeq" id="WP_238556505.1">
    <property type="nucleotide sequence ID" value="NZ_JGZU01000001.1"/>
</dbReference>
<dbReference type="STRING" id="356829.BITS_1712"/>